<dbReference type="AlphaFoldDB" id="A0A3A6QDH5"/>
<dbReference type="RefSeq" id="WP_120034959.1">
    <property type="nucleotide sequence ID" value="NZ_QVMU01000031.1"/>
</dbReference>
<protein>
    <submittedName>
        <fullName evidence="2">Type II toxin-antitoxin system prevent-host-death family antitoxin</fullName>
    </submittedName>
</protein>
<evidence type="ECO:0000256" key="1">
    <source>
        <dbReference type="ARBA" id="ARBA00009981"/>
    </source>
</evidence>
<comment type="caution">
    <text evidence="2">The sequence shown here is derived from an EMBL/GenBank/DDBJ whole genome shotgun (WGS) entry which is preliminary data.</text>
</comment>
<evidence type="ECO:0000313" key="3">
    <source>
        <dbReference type="Proteomes" id="UP000273252"/>
    </source>
</evidence>
<dbReference type="InterPro" id="IPR036165">
    <property type="entry name" value="YefM-like_sf"/>
</dbReference>
<gene>
    <name evidence="2" type="ORF">DZ860_21050</name>
</gene>
<dbReference type="OrthoDB" id="9814740at2"/>
<reference evidence="2 3" key="1">
    <citation type="submission" date="2018-08" db="EMBL/GenBank/DDBJ databases">
        <title>Vibrio isolated from the Eastern China Marginal Seas.</title>
        <authorList>
            <person name="Li Y."/>
        </authorList>
    </citation>
    <scope>NUCLEOTIDE SEQUENCE [LARGE SCALE GENOMIC DNA]</scope>
    <source>
        <strain evidence="2 3">BEI233</strain>
    </source>
</reference>
<keyword evidence="3" id="KW-1185">Reference proteome</keyword>
<comment type="similarity">
    <text evidence="1">Belongs to the phD/YefM antitoxin family.</text>
</comment>
<accession>A0A3A6QDH5</accession>
<dbReference type="NCBIfam" id="TIGR01552">
    <property type="entry name" value="phd_fam"/>
    <property type="match status" value="1"/>
</dbReference>
<proteinExistence type="inferred from homology"/>
<dbReference type="SUPFAM" id="SSF143120">
    <property type="entry name" value="YefM-like"/>
    <property type="match status" value="1"/>
</dbReference>
<dbReference type="Proteomes" id="UP000273252">
    <property type="component" value="Unassembled WGS sequence"/>
</dbReference>
<sequence length="84" mass="9743">MNISANELKTRGALAIEEALTTETIATITVRGRRAYVVTTMDDYDDFREWQLDKALRETENDLEAGRYEITNNIEKHISELRHD</sequence>
<name>A0A3A6QDH5_9VIBR</name>
<dbReference type="EMBL" id="QVMU01000031">
    <property type="protein sequence ID" value="RJX65849.1"/>
    <property type="molecule type" value="Genomic_DNA"/>
</dbReference>
<evidence type="ECO:0000313" key="2">
    <source>
        <dbReference type="EMBL" id="RJX65849.1"/>
    </source>
</evidence>
<organism evidence="2 3">
    <name type="scientific">Vibrio sinensis</name>
    <dbReference type="NCBI Taxonomy" id="2302434"/>
    <lineage>
        <taxon>Bacteria</taxon>
        <taxon>Pseudomonadati</taxon>
        <taxon>Pseudomonadota</taxon>
        <taxon>Gammaproteobacteria</taxon>
        <taxon>Vibrionales</taxon>
        <taxon>Vibrionaceae</taxon>
        <taxon>Vibrio</taxon>
    </lineage>
</organism>